<dbReference type="EMBL" id="WJPN01000010">
    <property type="protein sequence ID" value="MRH01201.1"/>
    <property type="molecule type" value="Genomic_DNA"/>
</dbReference>
<dbReference type="AlphaFoldDB" id="A0A6N7QDR8"/>
<sequence>MNWKAILAYAALLFLFQCGAGIASGFFDLFGWINAWNLLSFLLCTALFAHMTRYVVQHRLAHACLILVIYAVVADLLAGLLPSDMTNEPAMFVALEWLQLLASAGLGLLVGGVFRRAADQRRLL</sequence>
<keyword evidence="1" id="KW-0812">Transmembrane</keyword>
<accession>A0A6N7QDR8</accession>
<keyword evidence="1" id="KW-1133">Transmembrane helix</keyword>
<feature type="transmembrane region" description="Helical" evidence="1">
    <location>
        <begin position="30"/>
        <end position="48"/>
    </location>
</feature>
<reference evidence="3" key="2">
    <citation type="journal article" date="2020" name="Plant Dis.">
        <title>A Grain Rot of Rice in Iran Caused by a Xanthomonas Strain Closely Related to X. sacchari.</title>
        <authorList>
            <person name="Mirghasempour S.A."/>
            <person name="Huang S."/>
            <person name="Studholme D.J."/>
            <person name="Brady C.L."/>
        </authorList>
    </citation>
    <scope>NUCLEOTIDE SEQUENCE</scope>
    <source>
        <strain evidence="3">SAM114</strain>
    </source>
</reference>
<feature type="transmembrane region" description="Helical" evidence="1">
    <location>
        <begin position="60"/>
        <end position="81"/>
    </location>
</feature>
<evidence type="ECO:0000313" key="4">
    <source>
        <dbReference type="Proteomes" id="UP000437931"/>
    </source>
</evidence>
<keyword evidence="1" id="KW-0472">Membrane</keyword>
<evidence type="ECO:0000313" key="5">
    <source>
        <dbReference type="Proteomes" id="UP000439314"/>
    </source>
</evidence>
<protein>
    <submittedName>
        <fullName evidence="2">Uncharacterized protein</fullName>
    </submittedName>
</protein>
<feature type="transmembrane region" description="Helical" evidence="1">
    <location>
        <begin position="93"/>
        <end position="114"/>
    </location>
</feature>
<organism evidence="2 5">
    <name type="scientific">Xanthomonas sontii</name>
    <dbReference type="NCBI Taxonomy" id="2650745"/>
    <lineage>
        <taxon>Bacteria</taxon>
        <taxon>Pseudomonadati</taxon>
        <taxon>Pseudomonadota</taxon>
        <taxon>Gammaproteobacteria</taxon>
        <taxon>Lysobacterales</taxon>
        <taxon>Lysobacteraceae</taxon>
        <taxon>Xanthomonas</taxon>
    </lineage>
</organism>
<dbReference type="Proteomes" id="UP000439314">
    <property type="component" value="Unassembled WGS sequence"/>
</dbReference>
<name>A0A6N7QDR8_9XANT</name>
<gene>
    <name evidence="2" type="ORF">GIY21_12975</name>
    <name evidence="3" type="ORF">GIY22_12075</name>
</gene>
<keyword evidence="4" id="KW-1185">Reference proteome</keyword>
<comment type="caution">
    <text evidence="2">The sequence shown here is derived from an EMBL/GenBank/DDBJ whole genome shotgun (WGS) entry which is preliminary data.</text>
</comment>
<evidence type="ECO:0000313" key="2">
    <source>
        <dbReference type="EMBL" id="MRH01201.1"/>
    </source>
</evidence>
<reference evidence="4 5" key="1">
    <citation type="submission" date="2019-11" db="EMBL/GenBank/DDBJ databases">
        <title>First report of rice panicle blight caused by Xanthomonas sp. in Iran.</title>
        <authorList>
            <person name="Mirghasempour S.A."/>
            <person name="Huang S."/>
            <person name="Brady C.L."/>
            <person name="Studholme D.J."/>
        </authorList>
    </citation>
    <scope>NUCLEOTIDE SEQUENCE [LARGE SCALE GENOMIC DNA]</scope>
    <source>
        <strain evidence="2 5">ASD011</strain>
        <strain evidence="4">SAM114</strain>
    </source>
</reference>
<dbReference type="Proteomes" id="UP000437931">
    <property type="component" value="Unassembled WGS sequence"/>
</dbReference>
<dbReference type="EMBL" id="WJPM01000009">
    <property type="protein sequence ID" value="MRH75362.1"/>
    <property type="molecule type" value="Genomic_DNA"/>
</dbReference>
<evidence type="ECO:0000256" key="1">
    <source>
        <dbReference type="SAM" id="Phobius"/>
    </source>
</evidence>
<evidence type="ECO:0000313" key="3">
    <source>
        <dbReference type="EMBL" id="MRH75362.1"/>
    </source>
</evidence>
<dbReference type="RefSeq" id="WP_153751803.1">
    <property type="nucleotide sequence ID" value="NZ_WJPM01000009.1"/>
</dbReference>
<proteinExistence type="predicted"/>